<dbReference type="GeneID" id="69757316"/>
<dbReference type="EMBL" id="UJYZ02000033">
    <property type="protein sequence ID" value="VVK24536.1"/>
    <property type="molecule type" value="Genomic_DNA"/>
</dbReference>
<organism evidence="1 2">
    <name type="scientific">Klebsiella quasivariicola</name>
    <dbReference type="NCBI Taxonomy" id="2026240"/>
    <lineage>
        <taxon>Bacteria</taxon>
        <taxon>Pseudomonadati</taxon>
        <taxon>Pseudomonadota</taxon>
        <taxon>Gammaproteobacteria</taxon>
        <taxon>Enterobacterales</taxon>
        <taxon>Enterobacteriaceae</taxon>
        <taxon>Klebsiella/Raoultella group</taxon>
        <taxon>Klebsiella</taxon>
        <taxon>Klebsiella pneumoniae complex</taxon>
    </lineage>
</organism>
<dbReference type="InterPro" id="IPR025528">
    <property type="entry name" value="BrnA_antitoxin"/>
</dbReference>
<proteinExistence type="predicted"/>
<comment type="caution">
    <text evidence="1">The sequence shown here is derived from an EMBL/GenBank/DDBJ whole genome shotgun (WGS) entry which is preliminary data.</text>
</comment>
<evidence type="ECO:0000313" key="1">
    <source>
        <dbReference type="EMBL" id="VVK24536.1"/>
    </source>
</evidence>
<keyword evidence="2" id="KW-1185">Reference proteome</keyword>
<dbReference type="Pfam" id="PF14384">
    <property type="entry name" value="BrnA_antitoxin"/>
    <property type="match status" value="1"/>
</dbReference>
<gene>
    <name evidence="1" type="ORF">SAMEA3538468_04761</name>
</gene>
<evidence type="ECO:0000313" key="2">
    <source>
        <dbReference type="Proteomes" id="UP000259400"/>
    </source>
</evidence>
<protein>
    <submittedName>
        <fullName evidence="1">Uncharacterized protein conserved in bacteria</fullName>
    </submittedName>
</protein>
<reference evidence="1 2" key="1">
    <citation type="submission" date="2019-09" db="EMBL/GenBank/DDBJ databases">
        <authorList>
            <consortium name="Pathogen Informatics"/>
        </authorList>
    </citation>
    <scope>NUCLEOTIDE SEQUENCE [LARGE SCALE GENOMIC DNA]</scope>
    <source>
        <strain evidence="1 2">EuSCAPE_IL010</strain>
    </source>
</reference>
<sequence length="100" mass="11407">MSMVKHKRDNTAALTVKRDAELQALASKADEDIDYSDIPATDDAQWSDAVRGKFFRPLKTQASVRIDADVMEWLKRPGKGYQTRLNAILREAMIRDLNKK</sequence>
<name>A0ABY6X558_9ENTR</name>
<dbReference type="Proteomes" id="UP000259400">
    <property type="component" value="Unassembled WGS sequence"/>
</dbReference>
<accession>A0ABY6X558</accession>
<dbReference type="RefSeq" id="WP_025713137.1">
    <property type="nucleotide sequence ID" value="NZ_CAAHGB010000003.1"/>
</dbReference>